<dbReference type="PANTHER" id="PTHR48111">
    <property type="entry name" value="REGULATOR OF RPOS"/>
    <property type="match status" value="1"/>
</dbReference>
<feature type="domain" description="Response regulatory" evidence="8">
    <location>
        <begin position="6"/>
        <end position="119"/>
    </location>
</feature>
<evidence type="ECO:0000313" key="11">
    <source>
        <dbReference type="Proteomes" id="UP001250932"/>
    </source>
</evidence>
<sequence length="239" mass="26875">MDPSPHILIVDDEPTIRGPLATYLTQNGFRLSTAGNASEAKKVLESSAIELVVLDIMMPGENGLSLCRHLRETKDIPTILLTAMAEETDRIVGLEMGADDYVVKPFNPRELLARIKSVLRRANSLPKKEPLVFAKTITFDPWRLYVAQRELMGNDGVAIPLSTSEFGLLMVFLQHPQMVLTRDQLLDLTRNRAAEMFDRSIDIQVSRLRKKIERDPKNPTLIKTVWGGGYTFTGEIQTE</sequence>
<evidence type="ECO:0000256" key="6">
    <source>
        <dbReference type="PROSITE-ProRule" id="PRU00169"/>
    </source>
</evidence>
<keyword evidence="5" id="KW-0804">Transcription</keyword>
<feature type="domain" description="OmpR/PhoB-type" evidence="9">
    <location>
        <begin position="134"/>
        <end position="234"/>
    </location>
</feature>
<evidence type="ECO:0000313" key="10">
    <source>
        <dbReference type="EMBL" id="MDT7042960.1"/>
    </source>
</evidence>
<evidence type="ECO:0000259" key="9">
    <source>
        <dbReference type="PROSITE" id="PS51755"/>
    </source>
</evidence>
<feature type="DNA-binding region" description="OmpR/PhoB-type" evidence="7">
    <location>
        <begin position="134"/>
        <end position="234"/>
    </location>
</feature>
<dbReference type="Gene3D" id="1.10.10.10">
    <property type="entry name" value="Winged helix-like DNA-binding domain superfamily/Winged helix DNA-binding domain"/>
    <property type="match status" value="1"/>
</dbReference>
<gene>
    <name evidence="10" type="ORF">PPG34_11400</name>
</gene>
<evidence type="ECO:0000256" key="3">
    <source>
        <dbReference type="ARBA" id="ARBA00023015"/>
    </source>
</evidence>
<dbReference type="SUPFAM" id="SSF46894">
    <property type="entry name" value="C-terminal effector domain of the bipartite response regulators"/>
    <property type="match status" value="1"/>
</dbReference>
<dbReference type="Gene3D" id="3.40.50.2300">
    <property type="match status" value="1"/>
</dbReference>
<dbReference type="InterPro" id="IPR036388">
    <property type="entry name" value="WH-like_DNA-bd_sf"/>
</dbReference>
<evidence type="ECO:0000259" key="8">
    <source>
        <dbReference type="PROSITE" id="PS50110"/>
    </source>
</evidence>
<keyword evidence="4 7" id="KW-0238">DNA-binding</keyword>
<name>A0ABU3K995_9BACT</name>
<dbReference type="CDD" id="cd00383">
    <property type="entry name" value="trans_reg_C"/>
    <property type="match status" value="1"/>
</dbReference>
<evidence type="ECO:0000256" key="7">
    <source>
        <dbReference type="PROSITE-ProRule" id="PRU01091"/>
    </source>
</evidence>
<keyword evidence="1 6" id="KW-0597">Phosphoprotein</keyword>
<organism evidence="10 11">
    <name type="scientific">Candidatus Nitronereus thalassa</name>
    <dbReference type="NCBI Taxonomy" id="3020898"/>
    <lineage>
        <taxon>Bacteria</taxon>
        <taxon>Pseudomonadati</taxon>
        <taxon>Nitrospirota</taxon>
        <taxon>Nitrospiria</taxon>
        <taxon>Nitrospirales</taxon>
        <taxon>Nitrospiraceae</taxon>
        <taxon>Candidatus Nitronereus</taxon>
    </lineage>
</organism>
<dbReference type="InterPro" id="IPR011006">
    <property type="entry name" value="CheY-like_superfamily"/>
</dbReference>
<keyword evidence="11" id="KW-1185">Reference proteome</keyword>
<dbReference type="SMART" id="SM00862">
    <property type="entry name" value="Trans_reg_C"/>
    <property type="match status" value="1"/>
</dbReference>
<dbReference type="InterPro" id="IPR039420">
    <property type="entry name" value="WalR-like"/>
</dbReference>
<dbReference type="SMART" id="SM00448">
    <property type="entry name" value="REC"/>
    <property type="match status" value="1"/>
</dbReference>
<dbReference type="InterPro" id="IPR001789">
    <property type="entry name" value="Sig_transdc_resp-reg_receiver"/>
</dbReference>
<reference evidence="10 11" key="1">
    <citation type="journal article" date="2023" name="ISME J.">
        <title>Cultivation and genomic characterization of novel and ubiquitous marine nitrite-oxidizing bacteria from the Nitrospirales.</title>
        <authorList>
            <person name="Mueller A.J."/>
            <person name="Daebeler A."/>
            <person name="Herbold C.W."/>
            <person name="Kirkegaard R.H."/>
            <person name="Daims H."/>
        </authorList>
    </citation>
    <scope>NUCLEOTIDE SEQUENCE [LARGE SCALE GENOMIC DNA]</scope>
    <source>
        <strain evidence="10 11">EB</strain>
    </source>
</reference>
<dbReference type="Gene3D" id="6.10.250.690">
    <property type="match status" value="1"/>
</dbReference>
<dbReference type="Pfam" id="PF00072">
    <property type="entry name" value="Response_reg"/>
    <property type="match status" value="1"/>
</dbReference>
<keyword evidence="2" id="KW-0902">Two-component regulatory system</keyword>
<comment type="caution">
    <text evidence="10">The sequence shown here is derived from an EMBL/GenBank/DDBJ whole genome shotgun (WGS) entry which is preliminary data.</text>
</comment>
<dbReference type="PANTHER" id="PTHR48111:SF4">
    <property type="entry name" value="DNA-BINDING DUAL TRANSCRIPTIONAL REGULATOR OMPR"/>
    <property type="match status" value="1"/>
</dbReference>
<evidence type="ECO:0000256" key="5">
    <source>
        <dbReference type="ARBA" id="ARBA00023163"/>
    </source>
</evidence>
<dbReference type="EMBL" id="JAQOUE010000001">
    <property type="protein sequence ID" value="MDT7042960.1"/>
    <property type="molecule type" value="Genomic_DNA"/>
</dbReference>
<dbReference type="InterPro" id="IPR016032">
    <property type="entry name" value="Sig_transdc_resp-reg_C-effctor"/>
</dbReference>
<dbReference type="InterPro" id="IPR001867">
    <property type="entry name" value="OmpR/PhoB-type_DNA-bd"/>
</dbReference>
<dbReference type="PROSITE" id="PS51755">
    <property type="entry name" value="OMPR_PHOB"/>
    <property type="match status" value="1"/>
</dbReference>
<dbReference type="RefSeq" id="WP_313833434.1">
    <property type="nucleotide sequence ID" value="NZ_JAQOUE010000001.1"/>
</dbReference>
<proteinExistence type="predicted"/>
<protein>
    <submittedName>
        <fullName evidence="10">Response regulator</fullName>
    </submittedName>
</protein>
<evidence type="ECO:0000256" key="2">
    <source>
        <dbReference type="ARBA" id="ARBA00023012"/>
    </source>
</evidence>
<evidence type="ECO:0000256" key="4">
    <source>
        <dbReference type="ARBA" id="ARBA00023125"/>
    </source>
</evidence>
<dbReference type="SUPFAM" id="SSF52172">
    <property type="entry name" value="CheY-like"/>
    <property type="match status" value="1"/>
</dbReference>
<dbReference type="PROSITE" id="PS50110">
    <property type="entry name" value="RESPONSE_REGULATORY"/>
    <property type="match status" value="1"/>
</dbReference>
<feature type="modified residue" description="4-aspartylphosphate" evidence="6">
    <location>
        <position position="55"/>
    </location>
</feature>
<dbReference type="Proteomes" id="UP001250932">
    <property type="component" value="Unassembled WGS sequence"/>
</dbReference>
<dbReference type="Pfam" id="PF00486">
    <property type="entry name" value="Trans_reg_C"/>
    <property type="match status" value="1"/>
</dbReference>
<evidence type="ECO:0000256" key="1">
    <source>
        <dbReference type="ARBA" id="ARBA00022553"/>
    </source>
</evidence>
<accession>A0ABU3K995</accession>
<keyword evidence="3" id="KW-0805">Transcription regulation</keyword>